<keyword evidence="2" id="KW-1185">Reference proteome</keyword>
<evidence type="ECO:0000313" key="2">
    <source>
        <dbReference type="Proteomes" id="UP000789920"/>
    </source>
</evidence>
<feature type="non-terminal residue" evidence="1">
    <location>
        <position position="182"/>
    </location>
</feature>
<reference evidence="1" key="1">
    <citation type="submission" date="2021-06" db="EMBL/GenBank/DDBJ databases">
        <authorList>
            <person name="Kallberg Y."/>
            <person name="Tangrot J."/>
            <person name="Rosling A."/>
        </authorList>
    </citation>
    <scope>NUCLEOTIDE SEQUENCE</scope>
    <source>
        <strain evidence="1">MA461A</strain>
    </source>
</reference>
<dbReference type="EMBL" id="CAJVQC010041769">
    <property type="protein sequence ID" value="CAG8773709.1"/>
    <property type="molecule type" value="Genomic_DNA"/>
</dbReference>
<gene>
    <name evidence="1" type="ORF">RPERSI_LOCUS16720</name>
</gene>
<dbReference type="Proteomes" id="UP000789920">
    <property type="component" value="Unassembled WGS sequence"/>
</dbReference>
<sequence>VKDNENNMHNKHMTDDEITGLILDVVAGGVETTPSAICYIIYYIEHHPEVKQRMLNELDQTFGPDSDYKIELDDINQLKYCEAVIKEVINSHPAHWTNPHEFKPERFLQTVSDSSSIDSRKSNQYFQAFGGGLKICPGKNFAMMQMKTYMVLLYRRWTVELIDMSAPIKSHYATTKSCQQLE</sequence>
<protein>
    <submittedName>
        <fullName evidence="1">26311_t:CDS:1</fullName>
    </submittedName>
</protein>
<accession>A0ACA9R2K6</accession>
<evidence type="ECO:0000313" key="1">
    <source>
        <dbReference type="EMBL" id="CAG8773709.1"/>
    </source>
</evidence>
<comment type="caution">
    <text evidence="1">The sequence shown here is derived from an EMBL/GenBank/DDBJ whole genome shotgun (WGS) entry which is preliminary data.</text>
</comment>
<name>A0ACA9R2K6_9GLOM</name>
<feature type="non-terminal residue" evidence="1">
    <location>
        <position position="1"/>
    </location>
</feature>
<proteinExistence type="predicted"/>
<organism evidence="1 2">
    <name type="scientific">Racocetra persica</name>
    <dbReference type="NCBI Taxonomy" id="160502"/>
    <lineage>
        <taxon>Eukaryota</taxon>
        <taxon>Fungi</taxon>
        <taxon>Fungi incertae sedis</taxon>
        <taxon>Mucoromycota</taxon>
        <taxon>Glomeromycotina</taxon>
        <taxon>Glomeromycetes</taxon>
        <taxon>Diversisporales</taxon>
        <taxon>Gigasporaceae</taxon>
        <taxon>Racocetra</taxon>
    </lineage>
</organism>